<gene>
    <name evidence="3" type="ORF">CHYS00102_LOCUS19783</name>
</gene>
<feature type="region of interest" description="Disordered" evidence="1">
    <location>
        <begin position="244"/>
        <end position="267"/>
    </location>
</feature>
<feature type="transmembrane region" description="Helical" evidence="2">
    <location>
        <begin position="501"/>
        <end position="521"/>
    </location>
</feature>
<name>A0A7S1FV75_9STRA</name>
<feature type="region of interest" description="Disordered" evidence="1">
    <location>
        <begin position="194"/>
        <end position="216"/>
    </location>
</feature>
<keyword evidence="2" id="KW-0812">Transmembrane</keyword>
<accession>A0A7S1FV75</accession>
<feature type="compositionally biased region" description="Acidic residues" evidence="1">
    <location>
        <begin position="206"/>
        <end position="215"/>
    </location>
</feature>
<evidence type="ECO:0000256" key="1">
    <source>
        <dbReference type="SAM" id="MobiDB-lite"/>
    </source>
</evidence>
<reference evidence="3" key="1">
    <citation type="submission" date="2021-01" db="EMBL/GenBank/DDBJ databases">
        <authorList>
            <person name="Corre E."/>
            <person name="Pelletier E."/>
            <person name="Niang G."/>
            <person name="Scheremetjew M."/>
            <person name="Finn R."/>
            <person name="Kale V."/>
            <person name="Holt S."/>
            <person name="Cochrane G."/>
            <person name="Meng A."/>
            <person name="Brown T."/>
            <person name="Cohen L."/>
        </authorList>
    </citation>
    <scope>NUCLEOTIDE SEQUENCE</scope>
    <source>
        <strain evidence="3">308</strain>
    </source>
</reference>
<keyword evidence="2" id="KW-0472">Membrane</keyword>
<keyword evidence="2" id="KW-1133">Transmembrane helix</keyword>
<feature type="compositionally biased region" description="Acidic residues" evidence="1">
    <location>
        <begin position="245"/>
        <end position="263"/>
    </location>
</feature>
<evidence type="ECO:0000256" key="2">
    <source>
        <dbReference type="SAM" id="Phobius"/>
    </source>
</evidence>
<dbReference type="EMBL" id="HBFR01027380">
    <property type="protein sequence ID" value="CAD8892575.1"/>
    <property type="molecule type" value="Transcribed_RNA"/>
</dbReference>
<evidence type="ECO:0000313" key="3">
    <source>
        <dbReference type="EMBL" id="CAD8892575.1"/>
    </source>
</evidence>
<protein>
    <submittedName>
        <fullName evidence="3">Uncharacterized protein</fullName>
    </submittedName>
</protein>
<dbReference type="AlphaFoldDB" id="A0A7S1FV75"/>
<organism evidence="3">
    <name type="scientific">Corethron hystrix</name>
    <dbReference type="NCBI Taxonomy" id="216773"/>
    <lineage>
        <taxon>Eukaryota</taxon>
        <taxon>Sar</taxon>
        <taxon>Stramenopiles</taxon>
        <taxon>Ochrophyta</taxon>
        <taxon>Bacillariophyta</taxon>
        <taxon>Coscinodiscophyceae</taxon>
        <taxon>Corethrophycidae</taxon>
        <taxon>Corethrales</taxon>
        <taxon>Corethraceae</taxon>
        <taxon>Corethron</taxon>
    </lineage>
</organism>
<sequence length="593" mass="68468">MFFKAVPIGRIFLSNIFSIDLASFLIYFYICDVALAITHTKHVDKVSTNEKAREVADSWFDEQRRIGLMKQVGPGSSIFGKGFEEIHLQGLDPKRAFEQSEVARFPDRELSNAAKKLQIKLFAKKGAVRASSETFDSPSSNALVNFDYFDDDDTIRRNLKQYENKIKADISAVYDPWAQGYRMLGGFIDCDHSKDESGSGSRDSGEQDDTDDYDDYYDKPTKPCGRWMMWAAYYNPDYSGGGWEEYYEDDEDEDSGSDDDNQNDDWRYNNETGIDYSVFNPKLDCHQEGTNWVLIGVYRQEFYQFIEQISKHLWDIDSYEYITTVSGLAYMTDSNCFQIGQDEKGNALYAGPRPLPEGNFMIGVYTDIQCLSPTDKYNYDDFEHDDGNENRRSRQLEDGLWNVTQEQTLADLNEIMDSFKLCRLCLDYPTYQDGYFIGDTGTDDGSIINQCWKFHSHDSFSCNADCILLAHWQGNLVEFRYGKYLMGGPLEVDESIDPIDIFFSFSLLIFFAAGITSCATFTKRKRTVQKKEYKKKRSNKSSLEYQNIMETKLSILEEDGHIKASTLLQTLREPWLSIDRSKQGYSYWVDERE</sequence>
<proteinExistence type="predicted"/>